<feature type="compositionally biased region" description="Polar residues" evidence="7">
    <location>
        <begin position="32"/>
        <end position="44"/>
    </location>
</feature>
<evidence type="ECO:0000259" key="8">
    <source>
        <dbReference type="PROSITE" id="PS50118"/>
    </source>
</evidence>
<dbReference type="InterPro" id="IPR050140">
    <property type="entry name" value="SRY-related_HMG-box_TF-like"/>
</dbReference>
<keyword evidence="10" id="KW-1185">Reference proteome</keyword>
<dbReference type="SUPFAM" id="SSF47095">
    <property type="entry name" value="HMG-box"/>
    <property type="match status" value="1"/>
</dbReference>
<evidence type="ECO:0000313" key="10">
    <source>
        <dbReference type="Proteomes" id="UP000678393"/>
    </source>
</evidence>
<sequence length="309" mass="34283">MEDMKLRDVSKMTTGSETTLSPDRVVSPCSDAGQNSSPSSCSDVLSGSIDHVKRPMNAFMVWSRGQRRKMAQENPKMHNSEISKRLGAEWKLLTDEEKRPFIDEAKRLRALHMKEHPDYKYRPRRKPKSLLKKDKYSYTMHPMIPAMSGSISQSYASLMSPRQPAELYATPASSALEKDRTPFLPPTSTYGLYPHLEAAAAAAAFAASAASTAGSRKMETATYPSFPALRLPGGLTNHLFPPYLSGHAHPGLSSFQHAGHEQMGQYLFPYVPPSYISAATDFHKPLSYVMLKPEGQFSPPIYSFVITGH</sequence>
<dbReference type="PROSITE" id="PS50118">
    <property type="entry name" value="HMG_BOX_2"/>
    <property type="match status" value="1"/>
</dbReference>
<dbReference type="Pfam" id="PF00505">
    <property type="entry name" value="HMG_box"/>
    <property type="match status" value="1"/>
</dbReference>
<name>A0A8S3ZCB6_9EUPU</name>
<keyword evidence="3 6" id="KW-0238">DNA-binding</keyword>
<proteinExistence type="predicted"/>
<evidence type="ECO:0000256" key="3">
    <source>
        <dbReference type="ARBA" id="ARBA00023125"/>
    </source>
</evidence>
<dbReference type="EMBL" id="CAJHNH020002085">
    <property type="protein sequence ID" value="CAG5125525.1"/>
    <property type="molecule type" value="Genomic_DNA"/>
</dbReference>
<gene>
    <name evidence="9" type="ORF">CUNI_LOCUS11083</name>
</gene>
<dbReference type="OrthoDB" id="6247875at2759"/>
<reference evidence="9" key="1">
    <citation type="submission" date="2021-04" db="EMBL/GenBank/DDBJ databases">
        <authorList>
            <consortium name="Molecular Ecology Group"/>
        </authorList>
    </citation>
    <scope>NUCLEOTIDE SEQUENCE</scope>
</reference>
<dbReference type="GO" id="GO:0030182">
    <property type="term" value="P:neuron differentiation"/>
    <property type="evidence" value="ECO:0007669"/>
    <property type="project" value="TreeGrafter"/>
</dbReference>
<organism evidence="9 10">
    <name type="scientific">Candidula unifasciata</name>
    <dbReference type="NCBI Taxonomy" id="100452"/>
    <lineage>
        <taxon>Eukaryota</taxon>
        <taxon>Metazoa</taxon>
        <taxon>Spiralia</taxon>
        <taxon>Lophotrochozoa</taxon>
        <taxon>Mollusca</taxon>
        <taxon>Gastropoda</taxon>
        <taxon>Heterobranchia</taxon>
        <taxon>Euthyneura</taxon>
        <taxon>Panpulmonata</taxon>
        <taxon>Eupulmonata</taxon>
        <taxon>Stylommatophora</taxon>
        <taxon>Helicina</taxon>
        <taxon>Helicoidea</taxon>
        <taxon>Geomitridae</taxon>
        <taxon>Candidula</taxon>
    </lineage>
</organism>
<feature type="compositionally biased region" description="Basic and acidic residues" evidence="7">
    <location>
        <begin position="1"/>
        <end position="10"/>
    </location>
</feature>
<dbReference type="PANTHER" id="PTHR10270:SF324">
    <property type="entry name" value="SOX DOMAIN-CONTAINING PROTEIN DICHAETE-RELATED"/>
    <property type="match status" value="1"/>
</dbReference>
<comment type="caution">
    <text evidence="9">The sequence shown here is derived from an EMBL/GenBank/DDBJ whole genome shotgun (WGS) entry which is preliminary data.</text>
</comment>
<keyword evidence="5 6" id="KW-0539">Nucleus</keyword>
<evidence type="ECO:0000313" key="9">
    <source>
        <dbReference type="EMBL" id="CAG5125525.1"/>
    </source>
</evidence>
<feature type="domain" description="HMG box" evidence="8">
    <location>
        <begin position="52"/>
        <end position="120"/>
    </location>
</feature>
<dbReference type="CDD" id="cd01388">
    <property type="entry name" value="HMG-box_SoxB"/>
    <property type="match status" value="1"/>
</dbReference>
<feature type="compositionally biased region" description="Polar residues" evidence="7">
    <location>
        <begin position="11"/>
        <end position="21"/>
    </location>
</feature>
<dbReference type="GO" id="GO:0007420">
    <property type="term" value="P:brain development"/>
    <property type="evidence" value="ECO:0007669"/>
    <property type="project" value="TreeGrafter"/>
</dbReference>
<comment type="subcellular location">
    <subcellularLocation>
        <location evidence="1">Nucleus</location>
    </subcellularLocation>
</comment>
<evidence type="ECO:0000256" key="4">
    <source>
        <dbReference type="ARBA" id="ARBA00023163"/>
    </source>
</evidence>
<evidence type="ECO:0000256" key="5">
    <source>
        <dbReference type="ARBA" id="ARBA00023242"/>
    </source>
</evidence>
<protein>
    <recommendedName>
        <fullName evidence="8">HMG box domain-containing protein</fullName>
    </recommendedName>
</protein>
<evidence type="ECO:0000256" key="2">
    <source>
        <dbReference type="ARBA" id="ARBA00023015"/>
    </source>
</evidence>
<dbReference type="GO" id="GO:0000978">
    <property type="term" value="F:RNA polymerase II cis-regulatory region sequence-specific DNA binding"/>
    <property type="evidence" value="ECO:0007669"/>
    <property type="project" value="TreeGrafter"/>
</dbReference>
<dbReference type="SMART" id="SM00398">
    <property type="entry name" value="HMG"/>
    <property type="match status" value="1"/>
</dbReference>
<dbReference type="AlphaFoldDB" id="A0A8S3ZCB6"/>
<feature type="region of interest" description="Disordered" evidence="7">
    <location>
        <begin position="1"/>
        <end position="44"/>
    </location>
</feature>
<accession>A0A8S3ZCB6</accession>
<dbReference type="InterPro" id="IPR036910">
    <property type="entry name" value="HMG_box_dom_sf"/>
</dbReference>
<dbReference type="Pfam" id="PF12336">
    <property type="entry name" value="SOXp"/>
    <property type="match status" value="1"/>
</dbReference>
<keyword evidence="4" id="KW-0804">Transcription</keyword>
<keyword evidence="2" id="KW-0805">Transcription regulation</keyword>
<feature type="DNA-binding region" description="HMG box" evidence="6">
    <location>
        <begin position="52"/>
        <end position="120"/>
    </location>
</feature>
<dbReference type="GO" id="GO:0000122">
    <property type="term" value="P:negative regulation of transcription by RNA polymerase II"/>
    <property type="evidence" value="ECO:0007669"/>
    <property type="project" value="TreeGrafter"/>
</dbReference>
<dbReference type="FunFam" id="1.10.30.10:FF:000002">
    <property type="entry name" value="transcription factor Sox-2"/>
    <property type="match status" value="1"/>
</dbReference>
<dbReference type="PANTHER" id="PTHR10270">
    <property type="entry name" value="SOX TRANSCRIPTION FACTOR"/>
    <property type="match status" value="1"/>
</dbReference>
<evidence type="ECO:0000256" key="6">
    <source>
        <dbReference type="PROSITE-ProRule" id="PRU00267"/>
    </source>
</evidence>
<dbReference type="GO" id="GO:0005634">
    <property type="term" value="C:nucleus"/>
    <property type="evidence" value="ECO:0007669"/>
    <property type="project" value="UniProtKB-SubCell"/>
</dbReference>
<dbReference type="InterPro" id="IPR022097">
    <property type="entry name" value="SOX_fam"/>
</dbReference>
<dbReference type="Gene3D" id="1.10.30.10">
    <property type="entry name" value="High mobility group box domain"/>
    <property type="match status" value="1"/>
</dbReference>
<evidence type="ECO:0000256" key="7">
    <source>
        <dbReference type="SAM" id="MobiDB-lite"/>
    </source>
</evidence>
<dbReference type="InterPro" id="IPR009071">
    <property type="entry name" value="HMG_box_dom"/>
</dbReference>
<dbReference type="GO" id="GO:0001228">
    <property type="term" value="F:DNA-binding transcription activator activity, RNA polymerase II-specific"/>
    <property type="evidence" value="ECO:0007669"/>
    <property type="project" value="TreeGrafter"/>
</dbReference>
<dbReference type="Proteomes" id="UP000678393">
    <property type="component" value="Unassembled WGS sequence"/>
</dbReference>
<evidence type="ECO:0000256" key="1">
    <source>
        <dbReference type="ARBA" id="ARBA00004123"/>
    </source>
</evidence>